<gene>
    <name evidence="2" type="ORF">METZ01_LOCUS432316</name>
</gene>
<dbReference type="AlphaFoldDB" id="A0A382Y808"/>
<proteinExistence type="predicted"/>
<sequence length="119" mass="13703">MIILGFSLVILLPIFAYLLHPLSSHKSHVFLITFFLFGGFTFNFVSNKPIFGSWKLSYQSDSMREIIDKNVEFPNKVTTELIFSQHSHEESFLIGAEIFYQSLDKNSLVSAESIFKFLN</sequence>
<reference evidence="2" key="1">
    <citation type="submission" date="2018-05" db="EMBL/GenBank/DDBJ databases">
        <authorList>
            <person name="Lanie J.A."/>
            <person name="Ng W.-L."/>
            <person name="Kazmierczak K.M."/>
            <person name="Andrzejewski T.M."/>
            <person name="Davidsen T.M."/>
            <person name="Wayne K.J."/>
            <person name="Tettelin H."/>
            <person name="Glass J.I."/>
            <person name="Rusch D."/>
            <person name="Podicherti R."/>
            <person name="Tsui H.-C.T."/>
            <person name="Winkler M.E."/>
        </authorList>
    </citation>
    <scope>NUCLEOTIDE SEQUENCE</scope>
</reference>
<keyword evidence="1" id="KW-0472">Membrane</keyword>
<protein>
    <submittedName>
        <fullName evidence="2">Uncharacterized protein</fullName>
    </submittedName>
</protein>
<name>A0A382Y808_9ZZZZ</name>
<organism evidence="2">
    <name type="scientific">marine metagenome</name>
    <dbReference type="NCBI Taxonomy" id="408172"/>
    <lineage>
        <taxon>unclassified sequences</taxon>
        <taxon>metagenomes</taxon>
        <taxon>ecological metagenomes</taxon>
    </lineage>
</organism>
<dbReference type="EMBL" id="UINC01173718">
    <property type="protein sequence ID" value="SVD79462.1"/>
    <property type="molecule type" value="Genomic_DNA"/>
</dbReference>
<keyword evidence="1" id="KW-0812">Transmembrane</keyword>
<keyword evidence="1" id="KW-1133">Transmembrane helix</keyword>
<accession>A0A382Y808</accession>
<feature type="transmembrane region" description="Helical" evidence="1">
    <location>
        <begin position="26"/>
        <end position="45"/>
    </location>
</feature>
<evidence type="ECO:0000256" key="1">
    <source>
        <dbReference type="SAM" id="Phobius"/>
    </source>
</evidence>
<evidence type="ECO:0000313" key="2">
    <source>
        <dbReference type="EMBL" id="SVD79462.1"/>
    </source>
</evidence>